<evidence type="ECO:0000259" key="1">
    <source>
        <dbReference type="Pfam" id="PF01844"/>
    </source>
</evidence>
<proteinExistence type="predicted"/>
<keyword evidence="3" id="KW-1185">Reference proteome</keyword>
<dbReference type="GO" id="GO:0004519">
    <property type="term" value="F:endonuclease activity"/>
    <property type="evidence" value="ECO:0007669"/>
    <property type="project" value="UniProtKB-KW"/>
</dbReference>
<protein>
    <submittedName>
        <fullName evidence="2">HNH endonuclease</fullName>
    </submittedName>
</protein>
<dbReference type="InterPro" id="IPR002711">
    <property type="entry name" value="HNH"/>
</dbReference>
<dbReference type="EMBL" id="JAEFDC010000007">
    <property type="protein sequence ID" value="MBI1647257.1"/>
    <property type="molecule type" value="Genomic_DNA"/>
</dbReference>
<keyword evidence="2" id="KW-0540">Nuclease</keyword>
<evidence type="ECO:0000313" key="2">
    <source>
        <dbReference type="EMBL" id="MBI1647257.1"/>
    </source>
</evidence>
<keyword evidence="2" id="KW-0255">Endonuclease</keyword>
<feature type="domain" description="HNH" evidence="1">
    <location>
        <begin position="37"/>
        <end position="82"/>
    </location>
</feature>
<name>A0ABS0SNZ4_9FLAO</name>
<keyword evidence="2" id="KW-0378">Hydrolase</keyword>
<dbReference type="Proteomes" id="UP000641139">
    <property type="component" value="Unassembled WGS sequence"/>
</dbReference>
<reference evidence="2 3" key="1">
    <citation type="journal article" date="2021" name="Int. J. Syst. Evol. Microbiol.">
        <title>Capnocytophaga periodontitidis sp. nov., isolated from subgingival plaque of periodontitis patient.</title>
        <authorList>
            <person name="Zhang Y."/>
            <person name="Qiao D."/>
            <person name="Shi W."/>
            <person name="Wu D."/>
            <person name="Cai M."/>
        </authorList>
    </citation>
    <scope>NUCLEOTIDE SEQUENCE [LARGE SCALE GENOMIC DNA]</scope>
    <source>
        <strain evidence="2 3">051621</strain>
    </source>
</reference>
<dbReference type="Pfam" id="PF01844">
    <property type="entry name" value="HNH"/>
    <property type="match status" value="1"/>
</dbReference>
<gene>
    <name evidence="2" type="ORF">I7X30_09330</name>
</gene>
<organism evidence="2 3">
    <name type="scientific">Capnocytophaga periodontitidis</name>
    <dbReference type="NCBI Taxonomy" id="2795027"/>
    <lineage>
        <taxon>Bacteria</taxon>
        <taxon>Pseudomonadati</taxon>
        <taxon>Bacteroidota</taxon>
        <taxon>Flavobacteriia</taxon>
        <taxon>Flavobacteriales</taxon>
        <taxon>Flavobacteriaceae</taxon>
        <taxon>Capnocytophaga</taxon>
    </lineage>
</organism>
<dbReference type="RefSeq" id="WP_198466882.1">
    <property type="nucleotide sequence ID" value="NZ_JAEFDC010000007.1"/>
</dbReference>
<accession>A0ABS0SNZ4</accession>
<evidence type="ECO:0000313" key="3">
    <source>
        <dbReference type="Proteomes" id="UP000641139"/>
    </source>
</evidence>
<sequence length="212" mass="25002">MIQLQKTTTAPASLANKKRYDGEDVKRQLATDQHQKCYICERKQTTDFQIEHLHSQEHHPEEKYNWENLFFACSYCNTKKSSHFDGIVNPTKEAIEEKIVQTLNYKDNKADFTTEDSSSATQQTIALLNRIFNGKNRMRDFKEERFFEEFLSKMNKFEQAVNDYLSTPTPETKQVIKELLSIKEEFLGFKYWVIKNNSTLSAEFSNDIIWNK</sequence>
<comment type="caution">
    <text evidence="2">The sequence shown here is derived from an EMBL/GenBank/DDBJ whole genome shotgun (WGS) entry which is preliminary data.</text>
</comment>
<dbReference type="Gene3D" id="1.10.30.50">
    <property type="match status" value="1"/>
</dbReference>